<evidence type="ECO:0000313" key="1">
    <source>
        <dbReference type="EMBL" id="MFD2569515.1"/>
    </source>
</evidence>
<comment type="caution">
    <text evidence="1">The sequence shown here is derived from an EMBL/GenBank/DDBJ whole genome shotgun (WGS) entry which is preliminary data.</text>
</comment>
<dbReference type="RefSeq" id="WP_381518664.1">
    <property type="nucleotide sequence ID" value="NZ_JBHULN010000001.1"/>
</dbReference>
<reference evidence="2" key="1">
    <citation type="journal article" date="2019" name="Int. J. Syst. Evol. Microbiol.">
        <title>The Global Catalogue of Microorganisms (GCM) 10K type strain sequencing project: providing services to taxonomists for standard genome sequencing and annotation.</title>
        <authorList>
            <consortium name="The Broad Institute Genomics Platform"/>
            <consortium name="The Broad Institute Genome Sequencing Center for Infectious Disease"/>
            <person name="Wu L."/>
            <person name="Ma J."/>
        </authorList>
    </citation>
    <scope>NUCLEOTIDE SEQUENCE [LARGE SCALE GENOMIC DNA]</scope>
    <source>
        <strain evidence="2">KCTC 42805</strain>
    </source>
</reference>
<keyword evidence="1" id="KW-0560">Oxidoreductase</keyword>
<sequence>MERRIAIKQMALAAGGLLAIPGWANAWTKTSVQISYGILKQSQAETLAEVVDTLIPASDSLGAKGLGVPDFVQKMIADCYEPAAQESFKKGLDTVDVVAKESFNQPFLTCDATQRAAVLQKLATAPEADRKDFYSLVKNLTIQGFTTSEYVMTKFLNYQMIPGHYYGCVPVPTKAVSQTK</sequence>
<proteinExistence type="predicted"/>
<dbReference type="EC" id="1.-.-.-" evidence="1"/>
<dbReference type="Proteomes" id="UP001597469">
    <property type="component" value="Unassembled WGS sequence"/>
</dbReference>
<dbReference type="GO" id="GO:0016491">
    <property type="term" value="F:oxidoreductase activity"/>
    <property type="evidence" value="ECO:0007669"/>
    <property type="project" value="UniProtKB-KW"/>
</dbReference>
<keyword evidence="2" id="KW-1185">Reference proteome</keyword>
<evidence type="ECO:0000313" key="2">
    <source>
        <dbReference type="Proteomes" id="UP001597469"/>
    </source>
</evidence>
<gene>
    <name evidence="1" type="ORF">ACFSUS_02660</name>
</gene>
<organism evidence="1 2">
    <name type="scientific">Spirosoma soli</name>
    <dbReference type="NCBI Taxonomy" id="1770529"/>
    <lineage>
        <taxon>Bacteria</taxon>
        <taxon>Pseudomonadati</taxon>
        <taxon>Bacteroidota</taxon>
        <taxon>Cytophagia</taxon>
        <taxon>Cytophagales</taxon>
        <taxon>Cytophagaceae</taxon>
        <taxon>Spirosoma</taxon>
    </lineage>
</organism>
<dbReference type="EMBL" id="JBHULN010000001">
    <property type="protein sequence ID" value="MFD2569515.1"/>
    <property type="molecule type" value="Genomic_DNA"/>
</dbReference>
<dbReference type="InterPro" id="IPR027056">
    <property type="entry name" value="Gluconate_2DH_su3"/>
</dbReference>
<name>A0ABW5LXX6_9BACT</name>
<dbReference type="Pfam" id="PF13618">
    <property type="entry name" value="Gluconate_2-dh3"/>
    <property type="match status" value="1"/>
</dbReference>
<accession>A0ABW5LXX6</accession>
<protein>
    <submittedName>
        <fullName evidence="1">Gluconate 2-dehydrogenase subunit 3 family protein</fullName>
        <ecNumber evidence="1">1.-.-.-</ecNumber>
    </submittedName>
</protein>